<dbReference type="Gene3D" id="3.30.2010.20">
    <property type="match status" value="1"/>
</dbReference>
<proteinExistence type="predicted"/>
<dbReference type="AlphaFoldDB" id="A0A212KD92"/>
<protein>
    <recommendedName>
        <fullName evidence="2">Zinicin-like metallopeptidase</fullName>
    </recommendedName>
</protein>
<organism evidence="1">
    <name type="scientific">uncultured Eubacteriales bacterium</name>
    <dbReference type="NCBI Taxonomy" id="172733"/>
    <lineage>
        <taxon>Bacteria</taxon>
        <taxon>Bacillati</taxon>
        <taxon>Bacillota</taxon>
        <taxon>Clostridia</taxon>
        <taxon>Eubacteriales</taxon>
        <taxon>environmental samples</taxon>
    </lineage>
</organism>
<name>A0A212KD92_9FIRM</name>
<dbReference type="SUPFAM" id="SSF55486">
    <property type="entry name" value="Metalloproteases ('zincins'), catalytic domain"/>
    <property type="match status" value="1"/>
</dbReference>
<evidence type="ECO:0008006" key="2">
    <source>
        <dbReference type="Google" id="ProtNLM"/>
    </source>
</evidence>
<dbReference type="InterPro" id="IPR038555">
    <property type="entry name" value="Zincin_1_sf"/>
</dbReference>
<sequence>MLLTFDQAGEALDEMAEELPPVFFRDLNGGVLLLPEAMPDPDFPRDELYIMGEYCNDQLGRYIKLYYGSFAALAQAEDWTEQDWDDELYTTLVHEFTHHMEGLAGAHALDDKDAQFMADFLADQAGGEE</sequence>
<evidence type="ECO:0000313" key="1">
    <source>
        <dbReference type="EMBL" id="SBW09632.1"/>
    </source>
</evidence>
<reference evidence="1" key="1">
    <citation type="submission" date="2016-04" db="EMBL/GenBank/DDBJ databases">
        <authorList>
            <person name="Evans L.H."/>
            <person name="Alamgir A."/>
            <person name="Owens N."/>
            <person name="Weber N.D."/>
            <person name="Virtaneva K."/>
            <person name="Barbian K."/>
            <person name="Babar A."/>
            <person name="Rosenke K."/>
        </authorList>
    </citation>
    <scope>NUCLEOTIDE SEQUENCE</scope>
    <source>
        <strain evidence="1">86</strain>
    </source>
</reference>
<dbReference type="EMBL" id="FLUN01000001">
    <property type="protein sequence ID" value="SBW09632.1"/>
    <property type="molecule type" value="Genomic_DNA"/>
</dbReference>
<dbReference type="CDD" id="cd12953">
    <property type="entry name" value="MMP_TTHA0227"/>
    <property type="match status" value="1"/>
</dbReference>
<gene>
    <name evidence="1" type="ORF">KL86CLO1_12701</name>
</gene>
<accession>A0A212KD92</accession>